<dbReference type="GO" id="GO:0030678">
    <property type="term" value="C:mitochondrial ribonuclease P complex"/>
    <property type="evidence" value="ECO:0007669"/>
    <property type="project" value="TreeGrafter"/>
</dbReference>
<evidence type="ECO:0000256" key="9">
    <source>
        <dbReference type="ARBA" id="ARBA00022801"/>
    </source>
</evidence>
<dbReference type="Gene3D" id="3.40.50.11980">
    <property type="match status" value="1"/>
</dbReference>
<evidence type="ECO:0000256" key="2">
    <source>
        <dbReference type="ARBA" id="ARBA00001946"/>
    </source>
</evidence>
<keyword evidence="10" id="KW-0862">Zinc</keyword>
<evidence type="ECO:0000256" key="12">
    <source>
        <dbReference type="ARBA" id="ARBA00022946"/>
    </source>
</evidence>
<dbReference type="OMA" id="KNIITWG"/>
<evidence type="ECO:0000256" key="5">
    <source>
        <dbReference type="ARBA" id="ARBA00012179"/>
    </source>
</evidence>
<feature type="domain" description="PRORP" evidence="15">
    <location>
        <begin position="343"/>
        <end position="477"/>
    </location>
</feature>
<dbReference type="EMBL" id="KK853100">
    <property type="protein sequence ID" value="KDR11355.1"/>
    <property type="molecule type" value="Genomic_DNA"/>
</dbReference>
<dbReference type="PANTHER" id="PTHR13547:SF1">
    <property type="entry name" value="MITOCHONDRIAL RIBONUCLEASE P CATALYTIC SUBUNIT"/>
    <property type="match status" value="1"/>
</dbReference>
<protein>
    <recommendedName>
        <fullName evidence="5">ribonuclease P</fullName>
        <ecNumber evidence="5">3.1.26.5</ecNumber>
    </recommendedName>
</protein>
<sequence length="477" mass="54250">MFTMVGHLKYIFSLQKYLHTLAILRPVLHSGGTRICKSKHRIASLFPALRINSLSSQTHSFSPEYPTSDACDPHKSQHKTDSDSDDENTFHDEQDEDILVSVITKGERLSSSEWQAITDQVCAKSRIINCYNIDAVVIEICGRLTQLEMGLSYIEHLSVSGRKLNIATIAQVMKMCYLCRAKGIDEQLVLSMYEDLRSRCPVLDAYTAENAIVGLCLTKHWKLGLDLLDMTKLTCTPGGFAYNALVKTAYDNGELNIGQQLVNELLKLGRHIKPEVFHAQLDYYDRTSANHKLQRWKLVEGFLRVFVENDLKPTVDIAERIRAWYLEAMGPNTEVHAEFTTLTARGICKSCQKNLNPINVTNEEFRALQSAFMDRVVVGGDVFRKTTPEEINEFKNFVKNTAPYDMVIDGLNIAFTGGPKKAQSPQSHARTLHHVVKYFVNKSKKVLVLGRKHMQSWPPRYMDYIYRNSHVFLAQNL</sequence>
<evidence type="ECO:0000259" key="15">
    <source>
        <dbReference type="Pfam" id="PF16953"/>
    </source>
</evidence>
<evidence type="ECO:0000256" key="7">
    <source>
        <dbReference type="ARBA" id="ARBA00022722"/>
    </source>
</evidence>
<dbReference type="InParanoid" id="A0A067QYJ6"/>
<feature type="region of interest" description="Disordered" evidence="14">
    <location>
        <begin position="59"/>
        <end position="90"/>
    </location>
</feature>
<dbReference type="FunCoup" id="A0A067QYJ6">
    <property type="interactions" value="1245"/>
</dbReference>
<gene>
    <name evidence="16" type="ORF">L798_14858</name>
</gene>
<keyword evidence="17" id="KW-1185">Reference proteome</keyword>
<feature type="compositionally biased region" description="Basic and acidic residues" evidence="14">
    <location>
        <begin position="71"/>
        <end position="90"/>
    </location>
</feature>
<evidence type="ECO:0000256" key="4">
    <source>
        <dbReference type="ARBA" id="ARBA00007626"/>
    </source>
</evidence>
<dbReference type="GO" id="GO:0001682">
    <property type="term" value="P:tRNA 5'-leader removal"/>
    <property type="evidence" value="ECO:0007669"/>
    <property type="project" value="TreeGrafter"/>
</dbReference>
<organism evidence="16 17">
    <name type="scientific">Zootermopsis nevadensis</name>
    <name type="common">Dampwood termite</name>
    <dbReference type="NCBI Taxonomy" id="136037"/>
    <lineage>
        <taxon>Eukaryota</taxon>
        <taxon>Metazoa</taxon>
        <taxon>Ecdysozoa</taxon>
        <taxon>Arthropoda</taxon>
        <taxon>Hexapoda</taxon>
        <taxon>Insecta</taxon>
        <taxon>Pterygota</taxon>
        <taxon>Neoptera</taxon>
        <taxon>Polyneoptera</taxon>
        <taxon>Dictyoptera</taxon>
        <taxon>Blattodea</taxon>
        <taxon>Blattoidea</taxon>
        <taxon>Termitoidae</taxon>
        <taxon>Termopsidae</taxon>
        <taxon>Zootermopsis</taxon>
    </lineage>
</organism>
<evidence type="ECO:0000256" key="8">
    <source>
        <dbReference type="ARBA" id="ARBA00022723"/>
    </source>
</evidence>
<comment type="subcellular location">
    <subcellularLocation>
        <location evidence="3">Mitochondrion</location>
    </subcellularLocation>
</comment>
<dbReference type="GO" id="GO:0046872">
    <property type="term" value="F:metal ion binding"/>
    <property type="evidence" value="ECO:0007669"/>
    <property type="project" value="UniProtKB-KW"/>
</dbReference>
<evidence type="ECO:0000256" key="10">
    <source>
        <dbReference type="ARBA" id="ARBA00022833"/>
    </source>
</evidence>
<dbReference type="GO" id="GO:0097745">
    <property type="term" value="P:mitochondrial tRNA 5'-end processing"/>
    <property type="evidence" value="ECO:0007669"/>
    <property type="project" value="TreeGrafter"/>
</dbReference>
<evidence type="ECO:0000313" key="16">
    <source>
        <dbReference type="EMBL" id="KDR11355.1"/>
    </source>
</evidence>
<reference evidence="16 17" key="1">
    <citation type="journal article" date="2014" name="Nat. Commun.">
        <title>Molecular traces of alternative social organization in a termite genome.</title>
        <authorList>
            <person name="Terrapon N."/>
            <person name="Li C."/>
            <person name="Robertson H.M."/>
            <person name="Ji L."/>
            <person name="Meng X."/>
            <person name="Booth W."/>
            <person name="Chen Z."/>
            <person name="Childers C.P."/>
            <person name="Glastad K.M."/>
            <person name="Gokhale K."/>
            <person name="Gowin J."/>
            <person name="Gronenberg W."/>
            <person name="Hermansen R.A."/>
            <person name="Hu H."/>
            <person name="Hunt B.G."/>
            <person name="Huylmans A.K."/>
            <person name="Khalil S.M."/>
            <person name="Mitchell R.D."/>
            <person name="Munoz-Torres M.C."/>
            <person name="Mustard J.A."/>
            <person name="Pan H."/>
            <person name="Reese J.T."/>
            <person name="Scharf M.E."/>
            <person name="Sun F."/>
            <person name="Vogel H."/>
            <person name="Xiao J."/>
            <person name="Yang W."/>
            <person name="Yang Z."/>
            <person name="Yang Z."/>
            <person name="Zhou J."/>
            <person name="Zhu J."/>
            <person name="Brent C.S."/>
            <person name="Elsik C.G."/>
            <person name="Goodisman M.A."/>
            <person name="Liberles D.A."/>
            <person name="Roe R.M."/>
            <person name="Vargo E.L."/>
            <person name="Vilcinskas A."/>
            <person name="Wang J."/>
            <person name="Bornberg-Bauer E."/>
            <person name="Korb J."/>
            <person name="Zhang G."/>
            <person name="Liebig J."/>
        </authorList>
    </citation>
    <scope>NUCLEOTIDE SEQUENCE [LARGE SCALE GENOMIC DNA]</scope>
    <source>
        <tissue evidence="16">Whole organism</tissue>
    </source>
</reference>
<keyword evidence="8" id="KW-0479">Metal-binding</keyword>
<dbReference type="Pfam" id="PF16953">
    <property type="entry name" value="PRORP"/>
    <property type="match status" value="1"/>
</dbReference>
<dbReference type="AlphaFoldDB" id="A0A067QYJ6"/>
<keyword evidence="12" id="KW-0809">Transit peptide</keyword>
<dbReference type="InterPro" id="IPR011990">
    <property type="entry name" value="TPR-like_helical_dom_sf"/>
</dbReference>
<name>A0A067QYJ6_ZOONE</name>
<dbReference type="PANTHER" id="PTHR13547">
    <property type="match status" value="1"/>
</dbReference>
<evidence type="ECO:0000256" key="1">
    <source>
        <dbReference type="ARBA" id="ARBA00000928"/>
    </source>
</evidence>
<keyword evidence="6" id="KW-0819">tRNA processing</keyword>
<comment type="similarity">
    <text evidence="4">Belongs to the PPR family. P subfamily.</text>
</comment>
<dbReference type="eggNOG" id="ENOG502QRKG">
    <property type="taxonomic scope" value="Eukaryota"/>
</dbReference>
<evidence type="ECO:0000256" key="13">
    <source>
        <dbReference type="ARBA" id="ARBA00023128"/>
    </source>
</evidence>
<keyword evidence="11" id="KW-0460">Magnesium</keyword>
<evidence type="ECO:0000313" key="17">
    <source>
        <dbReference type="Proteomes" id="UP000027135"/>
    </source>
</evidence>
<keyword evidence="7" id="KW-0540">Nuclease</keyword>
<dbReference type="Gene3D" id="1.25.40.10">
    <property type="entry name" value="Tetratricopeptide repeat domain"/>
    <property type="match status" value="1"/>
</dbReference>
<dbReference type="GO" id="GO:0004526">
    <property type="term" value="F:ribonuclease P activity"/>
    <property type="evidence" value="ECO:0007669"/>
    <property type="project" value="UniProtKB-EC"/>
</dbReference>
<evidence type="ECO:0000256" key="3">
    <source>
        <dbReference type="ARBA" id="ARBA00004173"/>
    </source>
</evidence>
<evidence type="ECO:0000256" key="11">
    <source>
        <dbReference type="ARBA" id="ARBA00022842"/>
    </source>
</evidence>
<keyword evidence="9" id="KW-0378">Hydrolase</keyword>
<dbReference type="Proteomes" id="UP000027135">
    <property type="component" value="Unassembled WGS sequence"/>
</dbReference>
<dbReference type="EC" id="3.1.26.5" evidence="5"/>
<comment type="cofactor">
    <cofactor evidence="2">
        <name>Mg(2+)</name>
        <dbReference type="ChEBI" id="CHEBI:18420"/>
    </cofactor>
</comment>
<evidence type="ECO:0000256" key="14">
    <source>
        <dbReference type="SAM" id="MobiDB-lite"/>
    </source>
</evidence>
<comment type="catalytic activity">
    <reaction evidence="1">
        <text>Endonucleolytic cleavage of RNA, removing 5'-extranucleotides from tRNA precursor.</text>
        <dbReference type="EC" id="3.1.26.5"/>
    </reaction>
</comment>
<keyword evidence="13" id="KW-0496">Mitochondrion</keyword>
<accession>A0A067QYJ6</accession>
<evidence type="ECO:0000256" key="6">
    <source>
        <dbReference type="ARBA" id="ARBA00022694"/>
    </source>
</evidence>
<dbReference type="STRING" id="136037.A0A067QYJ6"/>
<dbReference type="InterPro" id="IPR031595">
    <property type="entry name" value="PRORP_C"/>
</dbReference>
<proteinExistence type="inferred from homology"/>